<evidence type="ECO:0000313" key="2">
    <source>
        <dbReference type="Proteomes" id="UP000321787"/>
    </source>
</evidence>
<sequence length="91" mass="10599">MENRLTIKEFLRVFDCVRSSGKLLDNRYVLDDISAWHDYDGYTCWLGYKDVTVTLMFHGSLKIEFDKSSNYSDFTNQCLAMITANHSVKES</sequence>
<dbReference type="RefSeq" id="WP_146865063.1">
    <property type="nucleotide sequence ID" value="NZ_BJTZ01000018.1"/>
</dbReference>
<dbReference type="InterPro" id="IPR021432">
    <property type="entry name" value="DUF3081"/>
</dbReference>
<protein>
    <recommendedName>
        <fullName evidence="3">DUF3081 family protein</fullName>
    </recommendedName>
</protein>
<name>A0A510UJ52_ALIFS</name>
<comment type="caution">
    <text evidence="1">The sequence shown here is derived from an EMBL/GenBank/DDBJ whole genome shotgun (WGS) entry which is preliminary data.</text>
</comment>
<reference evidence="1 2" key="1">
    <citation type="submission" date="2019-07" db="EMBL/GenBank/DDBJ databases">
        <title>Whole genome shotgun sequence of Aliivibrio fischeri NBRC 101058.</title>
        <authorList>
            <person name="Hosoyama A."/>
            <person name="Uohara A."/>
            <person name="Ohji S."/>
            <person name="Ichikawa N."/>
        </authorList>
    </citation>
    <scope>NUCLEOTIDE SEQUENCE [LARGE SCALE GENOMIC DNA]</scope>
    <source>
        <strain evidence="1 2">NBRC 101058</strain>
    </source>
</reference>
<dbReference type="AlphaFoldDB" id="A0A510UJ52"/>
<dbReference type="EMBL" id="BJTZ01000018">
    <property type="protein sequence ID" value="GEK14672.1"/>
    <property type="molecule type" value="Genomic_DNA"/>
</dbReference>
<evidence type="ECO:0000313" key="1">
    <source>
        <dbReference type="EMBL" id="GEK14672.1"/>
    </source>
</evidence>
<dbReference type="Pfam" id="PF11280">
    <property type="entry name" value="DUF3081"/>
    <property type="match status" value="1"/>
</dbReference>
<evidence type="ECO:0008006" key="3">
    <source>
        <dbReference type="Google" id="ProtNLM"/>
    </source>
</evidence>
<proteinExistence type="predicted"/>
<accession>A0A510UJ52</accession>
<dbReference type="Proteomes" id="UP000321787">
    <property type="component" value="Unassembled WGS sequence"/>
</dbReference>
<organism evidence="1 2">
    <name type="scientific">Aliivibrio fischeri</name>
    <name type="common">Vibrio fischeri</name>
    <dbReference type="NCBI Taxonomy" id="668"/>
    <lineage>
        <taxon>Bacteria</taxon>
        <taxon>Pseudomonadati</taxon>
        <taxon>Pseudomonadota</taxon>
        <taxon>Gammaproteobacteria</taxon>
        <taxon>Vibrionales</taxon>
        <taxon>Vibrionaceae</taxon>
        <taxon>Aliivibrio</taxon>
    </lineage>
</organism>
<gene>
    <name evidence="1" type="ORF">AFI02nite_27080</name>
</gene>